<dbReference type="EMBL" id="JAAIUW010000010">
    <property type="protein sequence ID" value="KAF7811727.1"/>
    <property type="molecule type" value="Genomic_DNA"/>
</dbReference>
<sequence length="38" mass="4448">MSHTGHDKGKLSYARHNESLEARKGHMSYVRRKKSHRA</sequence>
<feature type="compositionally biased region" description="Basic residues" evidence="1">
    <location>
        <begin position="25"/>
        <end position="38"/>
    </location>
</feature>
<accession>A0A834T0X7</accession>
<evidence type="ECO:0000313" key="3">
    <source>
        <dbReference type="Proteomes" id="UP000634136"/>
    </source>
</evidence>
<comment type="caution">
    <text evidence="2">The sequence shown here is derived from an EMBL/GenBank/DDBJ whole genome shotgun (WGS) entry which is preliminary data.</text>
</comment>
<protein>
    <submittedName>
        <fullName evidence="2">Uncharacterized protein</fullName>
    </submittedName>
</protein>
<dbReference type="AlphaFoldDB" id="A0A834T0X7"/>
<gene>
    <name evidence="2" type="ORF">G2W53_032703</name>
</gene>
<dbReference type="Proteomes" id="UP000634136">
    <property type="component" value="Unassembled WGS sequence"/>
</dbReference>
<keyword evidence="3" id="KW-1185">Reference proteome</keyword>
<feature type="region of interest" description="Disordered" evidence="1">
    <location>
        <begin position="1"/>
        <end position="38"/>
    </location>
</feature>
<feature type="compositionally biased region" description="Basic and acidic residues" evidence="1">
    <location>
        <begin position="1"/>
        <end position="24"/>
    </location>
</feature>
<evidence type="ECO:0000313" key="2">
    <source>
        <dbReference type="EMBL" id="KAF7811727.1"/>
    </source>
</evidence>
<evidence type="ECO:0000256" key="1">
    <source>
        <dbReference type="SAM" id="MobiDB-lite"/>
    </source>
</evidence>
<name>A0A834T0X7_9FABA</name>
<proteinExistence type="predicted"/>
<organism evidence="2 3">
    <name type="scientific">Senna tora</name>
    <dbReference type="NCBI Taxonomy" id="362788"/>
    <lineage>
        <taxon>Eukaryota</taxon>
        <taxon>Viridiplantae</taxon>
        <taxon>Streptophyta</taxon>
        <taxon>Embryophyta</taxon>
        <taxon>Tracheophyta</taxon>
        <taxon>Spermatophyta</taxon>
        <taxon>Magnoliopsida</taxon>
        <taxon>eudicotyledons</taxon>
        <taxon>Gunneridae</taxon>
        <taxon>Pentapetalae</taxon>
        <taxon>rosids</taxon>
        <taxon>fabids</taxon>
        <taxon>Fabales</taxon>
        <taxon>Fabaceae</taxon>
        <taxon>Caesalpinioideae</taxon>
        <taxon>Cassia clade</taxon>
        <taxon>Senna</taxon>
    </lineage>
</organism>
<reference evidence="2" key="1">
    <citation type="submission" date="2020-09" db="EMBL/GenBank/DDBJ databases">
        <title>Genome-Enabled Discovery of Anthraquinone Biosynthesis in Senna tora.</title>
        <authorList>
            <person name="Kang S.-H."/>
            <person name="Pandey R.P."/>
            <person name="Lee C.-M."/>
            <person name="Sim J.-S."/>
            <person name="Jeong J.-T."/>
            <person name="Choi B.-S."/>
            <person name="Jung M."/>
            <person name="Ginzburg D."/>
            <person name="Zhao K."/>
            <person name="Won S.Y."/>
            <person name="Oh T.-J."/>
            <person name="Yu Y."/>
            <person name="Kim N.-H."/>
            <person name="Lee O.R."/>
            <person name="Lee T.-H."/>
            <person name="Bashyal P."/>
            <person name="Kim T.-S."/>
            <person name="Lee W.-H."/>
            <person name="Kawkins C."/>
            <person name="Kim C.-K."/>
            <person name="Kim J.S."/>
            <person name="Ahn B.O."/>
            <person name="Rhee S.Y."/>
            <person name="Sohng J.K."/>
        </authorList>
    </citation>
    <scope>NUCLEOTIDE SEQUENCE</scope>
    <source>
        <tissue evidence="2">Leaf</tissue>
    </source>
</reference>